<evidence type="ECO:0000259" key="6">
    <source>
        <dbReference type="Pfam" id="PF13193"/>
    </source>
</evidence>
<comment type="similarity">
    <text evidence="1">Belongs to the ATP-dependent AMP-binding enzyme family.</text>
</comment>
<sequence length="532" mass="58651">MTNTLDRHIDIAPVGSETISQLLARRASETPDHIYCHFGDETITVAQLNRRVNQVANGLAARGLKMGDRVALMLPSHPDHIVAIFALCRLGLVRVPVNVHLHGAALEHLFDQFEPQALLADVEYAPAVASLGSRLDACTIVWRGEREGQDEFGAFGALADEAPDCHPDADSILALTPSSGTTGAPKGVLKSDRTLRAGPMGILRLTGAQPGDVFLLWESLHHGAGVAVVISALIGRTTLAMVERFSASRFWDDVRRYGVTHIHYLGSVVPMLLKQPPRDNDRQHKVRVAWGGGCPPELWSAFSERFGVEMREGYGLSEMITFVTVNPAGPAGSIGKALAYFDVDLTDDDGKPVAVGEPGEIVVRSRVPGLEFLGYFRNPEAQITAMRDDWFCTGDLARRDEDGFLYFAGRKKDTVRRRGINISAWEVERVIAEHPDVEECALVGVPSDLGEDELKIFIRPRAGDGHAPFDPLALIQWSEQRMPYFQIPRYVALIDEFPKTPTQRIQKKLLSRDVKGVWDLEQTGYKVGKKRA</sequence>
<proteinExistence type="inferred from homology"/>
<dbReference type="InterPro" id="IPR020845">
    <property type="entry name" value="AMP-binding_CS"/>
</dbReference>
<dbReference type="Gene3D" id="3.40.50.12780">
    <property type="entry name" value="N-terminal domain of ligase-like"/>
    <property type="match status" value="1"/>
</dbReference>
<keyword evidence="2 7" id="KW-0436">Ligase</keyword>
<feature type="domain" description="AMP-binding enzyme C-terminal" evidence="6">
    <location>
        <begin position="426"/>
        <end position="502"/>
    </location>
</feature>
<dbReference type="Pfam" id="PF13193">
    <property type="entry name" value="AMP-binding_C"/>
    <property type="match status" value="1"/>
</dbReference>
<dbReference type="Proteomes" id="UP000318141">
    <property type="component" value="Unassembled WGS sequence"/>
</dbReference>
<dbReference type="Pfam" id="PF00501">
    <property type="entry name" value="AMP-binding"/>
    <property type="match status" value="1"/>
</dbReference>
<dbReference type="AlphaFoldDB" id="A0A562BRD6"/>
<dbReference type="InterPro" id="IPR025110">
    <property type="entry name" value="AMP-bd_C"/>
</dbReference>
<reference evidence="7 8" key="1">
    <citation type="submission" date="2019-07" db="EMBL/GenBank/DDBJ databases">
        <title>Genome sequencing of lignin-degrading bacterial isolates.</title>
        <authorList>
            <person name="Gladden J."/>
        </authorList>
    </citation>
    <scope>NUCLEOTIDE SEQUENCE [LARGE SCALE GENOMIC DNA]</scope>
    <source>
        <strain evidence="7 8">J11</strain>
    </source>
</reference>
<keyword evidence="4" id="KW-0067">ATP-binding</keyword>
<evidence type="ECO:0000256" key="3">
    <source>
        <dbReference type="ARBA" id="ARBA00022741"/>
    </source>
</evidence>
<dbReference type="SUPFAM" id="SSF56801">
    <property type="entry name" value="Acetyl-CoA synthetase-like"/>
    <property type="match status" value="1"/>
</dbReference>
<dbReference type="GO" id="GO:0005524">
    <property type="term" value="F:ATP binding"/>
    <property type="evidence" value="ECO:0007669"/>
    <property type="project" value="UniProtKB-KW"/>
</dbReference>
<dbReference type="PANTHER" id="PTHR43107:SF15">
    <property type="entry name" value="FATTY ACID TRANSPORT PROTEIN 3, ISOFORM A"/>
    <property type="match status" value="1"/>
</dbReference>
<gene>
    <name evidence="7" type="ORF">L602_001700000510</name>
</gene>
<protein>
    <submittedName>
        <fullName evidence="7">Crotonobetaine/carnitine-CoA ligase</fullName>
    </submittedName>
</protein>
<dbReference type="InterPro" id="IPR000873">
    <property type="entry name" value="AMP-dep_synth/lig_dom"/>
</dbReference>
<evidence type="ECO:0000256" key="1">
    <source>
        <dbReference type="ARBA" id="ARBA00006432"/>
    </source>
</evidence>
<feature type="domain" description="AMP-dependent synthetase/ligase" evidence="5">
    <location>
        <begin position="24"/>
        <end position="366"/>
    </location>
</feature>
<dbReference type="GO" id="GO:0004467">
    <property type="term" value="F:long-chain fatty acid-CoA ligase activity"/>
    <property type="evidence" value="ECO:0007669"/>
    <property type="project" value="TreeGrafter"/>
</dbReference>
<dbReference type="OrthoDB" id="9766486at2"/>
<organism evidence="7 8">
    <name type="scientific">Cupriavidus gilardii J11</name>
    <dbReference type="NCBI Taxonomy" id="936133"/>
    <lineage>
        <taxon>Bacteria</taxon>
        <taxon>Pseudomonadati</taxon>
        <taxon>Pseudomonadota</taxon>
        <taxon>Betaproteobacteria</taxon>
        <taxon>Burkholderiales</taxon>
        <taxon>Burkholderiaceae</taxon>
        <taxon>Cupriavidus</taxon>
    </lineage>
</organism>
<evidence type="ECO:0000256" key="2">
    <source>
        <dbReference type="ARBA" id="ARBA00022598"/>
    </source>
</evidence>
<dbReference type="PANTHER" id="PTHR43107">
    <property type="entry name" value="LONG-CHAIN FATTY ACID TRANSPORT PROTEIN"/>
    <property type="match status" value="1"/>
</dbReference>
<dbReference type="PROSITE" id="PS00455">
    <property type="entry name" value="AMP_BINDING"/>
    <property type="match status" value="1"/>
</dbReference>
<dbReference type="InterPro" id="IPR042099">
    <property type="entry name" value="ANL_N_sf"/>
</dbReference>
<evidence type="ECO:0000313" key="8">
    <source>
        <dbReference type="Proteomes" id="UP000318141"/>
    </source>
</evidence>
<evidence type="ECO:0000256" key="4">
    <source>
        <dbReference type="ARBA" id="ARBA00022840"/>
    </source>
</evidence>
<dbReference type="GO" id="GO:0005324">
    <property type="term" value="F:long-chain fatty acid transmembrane transporter activity"/>
    <property type="evidence" value="ECO:0007669"/>
    <property type="project" value="TreeGrafter"/>
</dbReference>
<dbReference type="GO" id="GO:0044539">
    <property type="term" value="P:long-chain fatty acid import into cell"/>
    <property type="evidence" value="ECO:0007669"/>
    <property type="project" value="TreeGrafter"/>
</dbReference>
<accession>A0A562BRD6</accession>
<dbReference type="Gene3D" id="3.30.300.30">
    <property type="match status" value="1"/>
</dbReference>
<dbReference type="EMBL" id="VLJN01000009">
    <property type="protein sequence ID" value="TWG87459.1"/>
    <property type="molecule type" value="Genomic_DNA"/>
</dbReference>
<evidence type="ECO:0000313" key="7">
    <source>
        <dbReference type="EMBL" id="TWG87459.1"/>
    </source>
</evidence>
<dbReference type="GO" id="GO:0005886">
    <property type="term" value="C:plasma membrane"/>
    <property type="evidence" value="ECO:0007669"/>
    <property type="project" value="TreeGrafter"/>
</dbReference>
<comment type="caution">
    <text evidence="7">The sequence shown here is derived from an EMBL/GenBank/DDBJ whole genome shotgun (WGS) entry which is preliminary data.</text>
</comment>
<keyword evidence="8" id="KW-1185">Reference proteome</keyword>
<keyword evidence="3" id="KW-0547">Nucleotide-binding</keyword>
<evidence type="ECO:0000259" key="5">
    <source>
        <dbReference type="Pfam" id="PF00501"/>
    </source>
</evidence>
<dbReference type="InterPro" id="IPR045851">
    <property type="entry name" value="AMP-bd_C_sf"/>
</dbReference>
<name>A0A562BRD6_9BURK</name>